<dbReference type="VEuPathDB" id="CryptoDB:Cvel_23719"/>
<feature type="compositionally biased region" description="Basic and acidic residues" evidence="1">
    <location>
        <begin position="346"/>
        <end position="368"/>
    </location>
</feature>
<evidence type="ECO:0000256" key="1">
    <source>
        <dbReference type="SAM" id="MobiDB-lite"/>
    </source>
</evidence>
<dbReference type="GO" id="GO:0016579">
    <property type="term" value="P:protein deubiquitination"/>
    <property type="evidence" value="ECO:0007669"/>
    <property type="project" value="TreeGrafter"/>
</dbReference>
<organism evidence="3">
    <name type="scientific">Chromera velia CCMP2878</name>
    <dbReference type="NCBI Taxonomy" id="1169474"/>
    <lineage>
        <taxon>Eukaryota</taxon>
        <taxon>Sar</taxon>
        <taxon>Alveolata</taxon>
        <taxon>Colpodellida</taxon>
        <taxon>Chromeraceae</taxon>
        <taxon>Chromera</taxon>
    </lineage>
</organism>
<gene>
    <name evidence="3" type="ORF">Cvel_23719</name>
</gene>
<dbReference type="InterPro" id="IPR050164">
    <property type="entry name" value="Peptidase_C19"/>
</dbReference>
<feature type="compositionally biased region" description="Low complexity" evidence="1">
    <location>
        <begin position="301"/>
        <end position="313"/>
    </location>
</feature>
<accession>A0A0G4GXB9</accession>
<feature type="region of interest" description="Disordered" evidence="1">
    <location>
        <begin position="346"/>
        <end position="372"/>
    </location>
</feature>
<feature type="compositionally biased region" description="Low complexity" evidence="1">
    <location>
        <begin position="495"/>
        <end position="508"/>
    </location>
</feature>
<evidence type="ECO:0000313" key="3">
    <source>
        <dbReference type="EMBL" id="CEM35431.1"/>
    </source>
</evidence>
<feature type="region of interest" description="Disordered" evidence="1">
    <location>
        <begin position="479"/>
        <end position="508"/>
    </location>
</feature>
<reference evidence="3" key="1">
    <citation type="submission" date="2014-11" db="EMBL/GenBank/DDBJ databases">
        <authorList>
            <person name="Otto D Thomas"/>
            <person name="Naeem Raeece"/>
        </authorList>
    </citation>
    <scope>NUCLEOTIDE SEQUENCE</scope>
</reference>
<dbReference type="PhylomeDB" id="A0A0G4GXB9"/>
<evidence type="ECO:0000256" key="2">
    <source>
        <dbReference type="SAM" id="Phobius"/>
    </source>
</evidence>
<dbReference type="PANTHER" id="PTHR24006:SF747">
    <property type="entry name" value="UBIQUITIN CARBOXYL-TERMINAL HYDROLASE 20"/>
    <property type="match status" value="1"/>
</dbReference>
<proteinExistence type="predicted"/>
<feature type="transmembrane region" description="Helical" evidence="2">
    <location>
        <begin position="570"/>
        <end position="597"/>
    </location>
</feature>
<feature type="compositionally biased region" description="Basic and acidic residues" evidence="1">
    <location>
        <begin position="404"/>
        <end position="417"/>
    </location>
</feature>
<feature type="transmembrane region" description="Helical" evidence="2">
    <location>
        <begin position="617"/>
        <end position="642"/>
    </location>
</feature>
<sequence>MKDEGWSGAGEDLDACLRETFESLRKVNEFLRPNQRPSPEFAAGLPNYQADIRNACFANAAFQLLAASDSYRSTAVQLLHSPFVANSPTRAVVLGILIVGLRDSRLRLQAASRIYQALPRFPNFRRHQDTRTGQVHCSHEFMITVLDLMDKNETAPPRIETCDCYKCKSCGWVRESRKIRGVPMVEIPIRTVESQQQQPEGVSWTLENGIGAAMEQGKGGEWRGEREYDERCENPDCRFFDGTEKVKNAFCQKITYPPQTVLFHVNRTVQSSDGLVVGKDTRHLEFGPTLDLGPFLCDRPSSGSSGEGSSVSSCTEDEKGERGGEVLYRLVGGVVHLGSGCISGYTRERETEGGVDREESKGEGKDAEGCEGGVGVTDAAEPANDPSASFALTDDALQIQHISVGEERDREAKREGETGEGGFSCSLLEGSGVEEGDLGGGQEKECEENSPSSVSVAPRGAKVLLLHLLELEEQAEMGDVSGCSSATSSPMGSRAPSESVSSPPLSPLASATFREPGWELEAGVEPGWELEAEVERHRQREESEETACFFESLWTEKTRRLLLFAQRRDLVIFFLAFLSFFFGILGLLVLFRGPVLLPLSSSPTSFLVLCRRAGEEFFPAVVTAGGVWGGVGIFFLFLFSAFTRADEKEKREVRRRKARGDTG</sequence>
<feature type="compositionally biased region" description="Polar residues" evidence="1">
    <location>
        <begin position="482"/>
        <end position="491"/>
    </location>
</feature>
<dbReference type="AlphaFoldDB" id="A0A0G4GXB9"/>
<keyword evidence="2" id="KW-1133">Transmembrane helix</keyword>
<feature type="region of interest" description="Disordered" evidence="1">
    <location>
        <begin position="295"/>
        <end position="318"/>
    </location>
</feature>
<dbReference type="SUPFAM" id="SSF54001">
    <property type="entry name" value="Cysteine proteinases"/>
    <property type="match status" value="1"/>
</dbReference>
<protein>
    <recommendedName>
        <fullName evidence="4">USP domain-containing protein</fullName>
    </recommendedName>
</protein>
<dbReference type="InterPro" id="IPR038765">
    <property type="entry name" value="Papain-like_cys_pep_sf"/>
</dbReference>
<dbReference type="GO" id="GO:0005634">
    <property type="term" value="C:nucleus"/>
    <property type="evidence" value="ECO:0007669"/>
    <property type="project" value="TreeGrafter"/>
</dbReference>
<keyword evidence="2" id="KW-0472">Membrane</keyword>
<dbReference type="PANTHER" id="PTHR24006">
    <property type="entry name" value="UBIQUITIN CARBOXYL-TERMINAL HYDROLASE"/>
    <property type="match status" value="1"/>
</dbReference>
<evidence type="ECO:0008006" key="4">
    <source>
        <dbReference type="Google" id="ProtNLM"/>
    </source>
</evidence>
<dbReference type="GO" id="GO:0004843">
    <property type="term" value="F:cysteine-type deubiquitinase activity"/>
    <property type="evidence" value="ECO:0007669"/>
    <property type="project" value="TreeGrafter"/>
</dbReference>
<keyword evidence="2" id="KW-0812">Transmembrane</keyword>
<dbReference type="EMBL" id="CDMZ01001633">
    <property type="protein sequence ID" value="CEM35431.1"/>
    <property type="molecule type" value="Genomic_DNA"/>
</dbReference>
<feature type="region of interest" description="Disordered" evidence="1">
    <location>
        <begin position="403"/>
        <end position="455"/>
    </location>
</feature>
<dbReference type="GO" id="GO:0005829">
    <property type="term" value="C:cytosol"/>
    <property type="evidence" value="ECO:0007669"/>
    <property type="project" value="TreeGrafter"/>
</dbReference>
<name>A0A0G4GXB9_9ALVE</name>
<dbReference type="Gene3D" id="3.90.70.10">
    <property type="entry name" value="Cysteine proteinases"/>
    <property type="match status" value="1"/>
</dbReference>